<dbReference type="Proteomes" id="UP000235584">
    <property type="component" value="Chromosome"/>
</dbReference>
<dbReference type="SMART" id="SM00382">
    <property type="entry name" value="AAA"/>
    <property type="match status" value="1"/>
</dbReference>
<dbReference type="EMBL" id="CP025704">
    <property type="protein sequence ID" value="AUN98187.1"/>
    <property type="molecule type" value="Genomic_DNA"/>
</dbReference>
<comment type="similarity">
    <text evidence="1">Belongs to the ABC transporter superfamily.</text>
</comment>
<protein>
    <submittedName>
        <fullName evidence="5">Oligopeptide ABC transporter ATP-binding protein OppF</fullName>
    </submittedName>
</protein>
<evidence type="ECO:0000256" key="3">
    <source>
        <dbReference type="ARBA" id="ARBA00022741"/>
    </source>
</evidence>
<dbReference type="SUPFAM" id="SSF52540">
    <property type="entry name" value="P-loop containing nucleoside triphosphate hydrolases"/>
    <property type="match status" value="1"/>
</dbReference>
<dbReference type="NCBIfam" id="TIGR01727">
    <property type="entry name" value="oligo_HPY"/>
    <property type="match status" value="1"/>
</dbReference>
<dbReference type="GO" id="GO:0055085">
    <property type="term" value="P:transmembrane transport"/>
    <property type="evidence" value="ECO:0007669"/>
    <property type="project" value="UniProtKB-ARBA"/>
</dbReference>
<keyword evidence="6" id="KW-1185">Reference proteome</keyword>
<dbReference type="GO" id="GO:0005524">
    <property type="term" value="F:ATP binding"/>
    <property type="evidence" value="ECO:0007669"/>
    <property type="project" value="UniProtKB-KW"/>
</dbReference>
<dbReference type="InterPro" id="IPR003593">
    <property type="entry name" value="AAA+_ATPase"/>
</dbReference>
<dbReference type="Pfam" id="PF08352">
    <property type="entry name" value="oligo_HPY"/>
    <property type="match status" value="1"/>
</dbReference>
<dbReference type="GO" id="GO:0015833">
    <property type="term" value="P:peptide transport"/>
    <property type="evidence" value="ECO:0007669"/>
    <property type="project" value="InterPro"/>
</dbReference>
<dbReference type="PANTHER" id="PTHR43776:SF7">
    <property type="entry name" value="D,D-DIPEPTIDE TRANSPORT ATP-BINDING PROTEIN DDPF-RELATED"/>
    <property type="match status" value="1"/>
</dbReference>
<dbReference type="OrthoDB" id="5289069at2"/>
<dbReference type="PROSITE" id="PS50893">
    <property type="entry name" value="ABC_TRANSPORTER_2"/>
    <property type="match status" value="1"/>
</dbReference>
<dbReference type="AlphaFoldDB" id="A0A2K9NRS4"/>
<dbReference type="PANTHER" id="PTHR43776">
    <property type="entry name" value="TRANSPORT ATP-BINDING PROTEIN"/>
    <property type="match status" value="1"/>
</dbReference>
<evidence type="ECO:0000256" key="2">
    <source>
        <dbReference type="ARBA" id="ARBA00022448"/>
    </source>
</evidence>
<dbReference type="RefSeq" id="WP_102243478.1">
    <property type="nucleotide sequence ID" value="NZ_CP025704.1"/>
</dbReference>
<dbReference type="InterPro" id="IPR027417">
    <property type="entry name" value="P-loop_NTPase"/>
</dbReference>
<dbReference type="PROSITE" id="PS00211">
    <property type="entry name" value="ABC_TRANSPORTER_1"/>
    <property type="match status" value="1"/>
</dbReference>
<dbReference type="Gene3D" id="3.40.50.300">
    <property type="entry name" value="P-loop containing nucleotide triphosphate hydrolases"/>
    <property type="match status" value="1"/>
</dbReference>
<evidence type="ECO:0000256" key="1">
    <source>
        <dbReference type="ARBA" id="ARBA00005417"/>
    </source>
</evidence>
<sequence>MSQVNTPILEVNDVHKIFEIKKAFKPKLELKALSEINFSLSANETLGIVGESGCGKSTLAKVLTQLEIPTKGDIKLLGKSYKDYNSREFHSLIQMVFQDPYQSLNPRKKAFDIIADPLRINSDKSEAEIKELVYAMMKKVGLREEFGSRYPHHFSGGQRQRLGIARALMLRPKVLILDEPVSALDVSIQAQVLNLLMELQQEFSLSYLFISHDLSVVEHISDRILVMYLGRIVEYGPRDQLFNNPKHPYTKILLESAPKITGEHVEKVTSDVAPSEAPSALYLPKGCAFAPRCPMRTDHCMESIPHLEMKEGRQVACFNA</sequence>
<dbReference type="InterPro" id="IPR013563">
    <property type="entry name" value="Oligopep_ABC_C"/>
</dbReference>
<dbReference type="InterPro" id="IPR017871">
    <property type="entry name" value="ABC_transporter-like_CS"/>
</dbReference>
<dbReference type="NCBIfam" id="NF008453">
    <property type="entry name" value="PRK11308.1"/>
    <property type="match status" value="1"/>
</dbReference>
<accession>A0A2K9NRS4</accession>
<dbReference type="FunFam" id="3.40.50.300:FF:000016">
    <property type="entry name" value="Oligopeptide ABC transporter ATP-binding component"/>
    <property type="match status" value="1"/>
</dbReference>
<name>A0A2K9NRS4_BACTC</name>
<dbReference type="CDD" id="cd03257">
    <property type="entry name" value="ABC_NikE_OppD_transporters"/>
    <property type="match status" value="1"/>
</dbReference>
<dbReference type="KEGG" id="bsto:C0V70_08720"/>
<keyword evidence="4 5" id="KW-0067">ATP-binding</keyword>
<evidence type="ECO:0000313" key="5">
    <source>
        <dbReference type="EMBL" id="AUN98187.1"/>
    </source>
</evidence>
<gene>
    <name evidence="5" type="ORF">C0V70_08720</name>
</gene>
<dbReference type="InterPro" id="IPR050319">
    <property type="entry name" value="ABC_transp_ATP-bind"/>
</dbReference>
<keyword evidence="2" id="KW-0813">Transport</keyword>
<reference evidence="5 6" key="1">
    <citation type="submission" date="2018-01" db="EMBL/GenBank/DDBJ databases">
        <title>Complete genome sequence of Bacteriovorax stolpii DSM12778.</title>
        <authorList>
            <person name="Tang B."/>
            <person name="Chang J."/>
        </authorList>
    </citation>
    <scope>NUCLEOTIDE SEQUENCE [LARGE SCALE GENOMIC DNA]</scope>
    <source>
        <strain evidence="5 6">DSM 12778</strain>
    </source>
</reference>
<proteinExistence type="inferred from homology"/>
<evidence type="ECO:0000256" key="4">
    <source>
        <dbReference type="ARBA" id="ARBA00022840"/>
    </source>
</evidence>
<dbReference type="InterPro" id="IPR003439">
    <property type="entry name" value="ABC_transporter-like_ATP-bd"/>
</dbReference>
<dbReference type="GO" id="GO:0016887">
    <property type="term" value="F:ATP hydrolysis activity"/>
    <property type="evidence" value="ECO:0007669"/>
    <property type="project" value="InterPro"/>
</dbReference>
<evidence type="ECO:0000313" key="6">
    <source>
        <dbReference type="Proteomes" id="UP000235584"/>
    </source>
</evidence>
<keyword evidence="3" id="KW-0547">Nucleotide-binding</keyword>
<dbReference type="Pfam" id="PF00005">
    <property type="entry name" value="ABC_tran"/>
    <property type="match status" value="1"/>
</dbReference>
<organism evidence="5 6">
    <name type="scientific">Bacteriovorax stolpii</name>
    <name type="common">Bdellovibrio stolpii</name>
    <dbReference type="NCBI Taxonomy" id="960"/>
    <lineage>
        <taxon>Bacteria</taxon>
        <taxon>Pseudomonadati</taxon>
        <taxon>Bdellovibrionota</taxon>
        <taxon>Bacteriovoracia</taxon>
        <taxon>Bacteriovoracales</taxon>
        <taxon>Bacteriovoracaceae</taxon>
        <taxon>Bacteriovorax</taxon>
    </lineage>
</organism>